<protein>
    <recommendedName>
        <fullName evidence="1">AAA+ ATPase domain-containing protein</fullName>
    </recommendedName>
</protein>
<dbReference type="AlphaFoldDB" id="A0A9P7DFZ8"/>
<gene>
    <name evidence="2" type="ORF">HD556DRAFT_1445527</name>
</gene>
<dbReference type="Gene3D" id="1.25.40.10">
    <property type="entry name" value="Tetratricopeptide repeat domain"/>
    <property type="match status" value="1"/>
</dbReference>
<dbReference type="OrthoDB" id="1534087at2759"/>
<dbReference type="GO" id="GO:0007166">
    <property type="term" value="P:cell surface receptor signaling pathway"/>
    <property type="evidence" value="ECO:0007669"/>
    <property type="project" value="InterPro"/>
</dbReference>
<comment type="caution">
    <text evidence="2">The sequence shown here is derived from an EMBL/GenBank/DDBJ whole genome shotgun (WGS) entry which is preliminary data.</text>
</comment>
<accession>A0A9P7DFZ8</accession>
<dbReference type="SUPFAM" id="SSF52540">
    <property type="entry name" value="P-loop containing nucleoside triphosphate hydrolases"/>
    <property type="match status" value="1"/>
</dbReference>
<feature type="domain" description="AAA+ ATPase" evidence="1">
    <location>
        <begin position="211"/>
        <end position="355"/>
    </location>
</feature>
<dbReference type="Gene3D" id="3.40.50.300">
    <property type="entry name" value="P-loop containing nucleotide triphosphate hydrolases"/>
    <property type="match status" value="1"/>
</dbReference>
<dbReference type="SUPFAM" id="SSF48452">
    <property type="entry name" value="TPR-like"/>
    <property type="match status" value="2"/>
</dbReference>
<dbReference type="PANTHER" id="PTHR47691">
    <property type="entry name" value="REGULATOR-RELATED"/>
    <property type="match status" value="1"/>
</dbReference>
<keyword evidence="3" id="KW-1185">Reference proteome</keyword>
<dbReference type="RefSeq" id="XP_041158144.1">
    <property type="nucleotide sequence ID" value="XM_041306947.1"/>
</dbReference>
<dbReference type="Pfam" id="PF20703">
    <property type="entry name" value="nSTAND1"/>
    <property type="match status" value="1"/>
</dbReference>
<evidence type="ECO:0000259" key="1">
    <source>
        <dbReference type="SMART" id="SM00382"/>
    </source>
</evidence>
<dbReference type="InterPro" id="IPR011990">
    <property type="entry name" value="TPR-like_helical_dom_sf"/>
</dbReference>
<dbReference type="CDD" id="cd21037">
    <property type="entry name" value="MLKL_NTD"/>
    <property type="match status" value="1"/>
</dbReference>
<proteinExistence type="predicted"/>
<dbReference type="InterPro" id="IPR049052">
    <property type="entry name" value="nSTAND1"/>
</dbReference>
<evidence type="ECO:0000313" key="3">
    <source>
        <dbReference type="Proteomes" id="UP000719766"/>
    </source>
</evidence>
<dbReference type="EMBL" id="JABBWE010000044">
    <property type="protein sequence ID" value="KAG1791259.1"/>
    <property type="molecule type" value="Genomic_DNA"/>
</dbReference>
<sequence length="958" mass="107396">MSQLLDVTIAGISALQIVVPSDLAKGVLGTVASILMTVQSVIKNKSDFRAIVKKCETIGEILKRATKDTTDDNLPGYLTHALSELNSLVNDINNKVVSRKKQGWFKRILSVTIDRDQIDSWEKDIDSSLKLFDTEALVGIATRVEELPGITTRVEELTGITMRVEEVVSRIDSNLTSVNVLKYQPIEPPSRPSMFYGRDDLVAELTTLAVNGEHIALIGPGGMGKSSLAKAILHEQLIIEKFADRRFFVAYDDLDPSTITFETFTTHFAGALGIEITGADPLRPISTFLHSASALVVLDNAETFEEASALSALEKIPPAIAKIADIRGVILILTSRSRRNATDVLWRTMDIPPLDLSSAERVFFQTYPRARCSDAEEEIKDLLSELDFHPLSINLLAHTARQNDWSPATLLKRWNDRHTAVLNPGKGKLQSLSDTMQLSLNSPSIQALGEDGRRTLAIIAFLPQGLNDNLAGNLLPSLKQVNNICDVLCIQSLVYRHENFIKVLAPIRHCVQDSLPLVPDSTSLQEIRTFYYHTVEQCSEEQDSHANIIVSDHFNIERVVAFDLAHIPEETYRACPKFLCCLKWHLPRPTTLTPAIFNVVENSPTYEFKAYCLWNLGWLYFTLSQLTDVMKIFKAAGALFLATGNHEMVAECVLECADLCRCQARFIQSQQLLEGFQRSESWEYLSKPTKSRVWFFLDNARMYRFTASADELFVKSLGLKDHLYGLSPKIWHWRAKLYYGGDIVQVNERLENLLLQCTCTQVCFARCGALEGLAMVTFCEGRLSEAMDILQKIVDMFKGERSFYALWYTVLKAVVASRQGDHALARELIYKVPESLQFLELRSAFVFLHRSYGAACIELAAGAYDNAESHFIAAIEGSDIQGHLDFKAYSKRGLGEIAFAHGDFALAARCFTEIRSLCTEMGVPERHLYSCDPFYVLPDRFCAWSLFLEGQSPFANIM</sequence>
<dbReference type="SMART" id="SM00382">
    <property type="entry name" value="AAA"/>
    <property type="match status" value="1"/>
</dbReference>
<dbReference type="Proteomes" id="UP000719766">
    <property type="component" value="Unassembled WGS sequence"/>
</dbReference>
<dbReference type="InterPro" id="IPR003593">
    <property type="entry name" value="AAA+_ATPase"/>
</dbReference>
<dbReference type="Gene3D" id="1.20.930.20">
    <property type="entry name" value="Adaptor protein Cbl, N-terminal domain"/>
    <property type="match status" value="1"/>
</dbReference>
<organism evidence="2 3">
    <name type="scientific">Suillus plorans</name>
    <dbReference type="NCBI Taxonomy" id="116603"/>
    <lineage>
        <taxon>Eukaryota</taxon>
        <taxon>Fungi</taxon>
        <taxon>Dikarya</taxon>
        <taxon>Basidiomycota</taxon>
        <taxon>Agaricomycotina</taxon>
        <taxon>Agaricomycetes</taxon>
        <taxon>Agaricomycetidae</taxon>
        <taxon>Boletales</taxon>
        <taxon>Suillineae</taxon>
        <taxon>Suillaceae</taxon>
        <taxon>Suillus</taxon>
    </lineage>
</organism>
<dbReference type="InterPro" id="IPR036537">
    <property type="entry name" value="Adaptor_Cbl_N_dom_sf"/>
</dbReference>
<dbReference type="GeneID" id="64600711"/>
<dbReference type="InterPro" id="IPR027417">
    <property type="entry name" value="P-loop_NTPase"/>
</dbReference>
<evidence type="ECO:0000313" key="2">
    <source>
        <dbReference type="EMBL" id="KAG1791259.1"/>
    </source>
</evidence>
<dbReference type="PANTHER" id="PTHR47691:SF3">
    <property type="entry name" value="HTH-TYPE TRANSCRIPTIONAL REGULATOR RV0890C-RELATED"/>
    <property type="match status" value="1"/>
</dbReference>
<dbReference type="InterPro" id="IPR059179">
    <property type="entry name" value="MLKL-like_MCAfunc"/>
</dbReference>
<reference evidence="2" key="1">
    <citation type="journal article" date="2020" name="New Phytol.">
        <title>Comparative genomics reveals dynamic genome evolution in host specialist ectomycorrhizal fungi.</title>
        <authorList>
            <person name="Lofgren L.A."/>
            <person name="Nguyen N.H."/>
            <person name="Vilgalys R."/>
            <person name="Ruytinx J."/>
            <person name="Liao H.L."/>
            <person name="Branco S."/>
            <person name="Kuo A."/>
            <person name="LaButti K."/>
            <person name="Lipzen A."/>
            <person name="Andreopoulos W."/>
            <person name="Pangilinan J."/>
            <person name="Riley R."/>
            <person name="Hundley H."/>
            <person name="Na H."/>
            <person name="Barry K."/>
            <person name="Grigoriev I.V."/>
            <person name="Stajich J.E."/>
            <person name="Kennedy P.G."/>
        </authorList>
    </citation>
    <scope>NUCLEOTIDE SEQUENCE</scope>
    <source>
        <strain evidence="2">S12</strain>
    </source>
</reference>
<name>A0A9P7DFZ8_9AGAM</name>